<sequence length="101" mass="11524">MLLPPSEWYPYNISSGLEFQEGIPFSSNPKDILCLMCHRIVNSEGRAFKHKFCGCNSLDHKHNAVESKVLLFDLFNELSIYPKNAFESKSTIKCGNNNKKL</sequence>
<keyword evidence="2" id="KW-1185">Reference proteome</keyword>
<accession>A0ABQ7QM94</accession>
<gene>
    <name evidence="1" type="ORF">JYU34_008911</name>
</gene>
<proteinExistence type="predicted"/>
<dbReference type="EMBL" id="JAHIBW010000012">
    <property type="protein sequence ID" value="KAG7306306.1"/>
    <property type="molecule type" value="Genomic_DNA"/>
</dbReference>
<reference evidence="1 2" key="1">
    <citation type="submission" date="2021-06" db="EMBL/GenBank/DDBJ databases">
        <title>A haploid diamondback moth (Plutella xylostella L.) genome assembly resolves 31 chromosomes and identifies a diamide resistance mutation.</title>
        <authorList>
            <person name="Ward C.M."/>
            <person name="Perry K.D."/>
            <person name="Baker G."/>
            <person name="Powis K."/>
            <person name="Heckel D.G."/>
            <person name="Baxter S.W."/>
        </authorList>
    </citation>
    <scope>NUCLEOTIDE SEQUENCE [LARGE SCALE GENOMIC DNA]</scope>
    <source>
        <strain evidence="1 2">LV</strain>
        <tissue evidence="1">Single pupa</tissue>
    </source>
</reference>
<evidence type="ECO:0000313" key="1">
    <source>
        <dbReference type="EMBL" id="KAG7306306.1"/>
    </source>
</evidence>
<protein>
    <submittedName>
        <fullName evidence="1">Uncharacterized protein</fullName>
    </submittedName>
</protein>
<dbReference type="Proteomes" id="UP000823941">
    <property type="component" value="Chromosome 12"/>
</dbReference>
<name>A0ABQ7QM94_PLUXY</name>
<organism evidence="1 2">
    <name type="scientific">Plutella xylostella</name>
    <name type="common">Diamondback moth</name>
    <name type="synonym">Plutella maculipennis</name>
    <dbReference type="NCBI Taxonomy" id="51655"/>
    <lineage>
        <taxon>Eukaryota</taxon>
        <taxon>Metazoa</taxon>
        <taxon>Ecdysozoa</taxon>
        <taxon>Arthropoda</taxon>
        <taxon>Hexapoda</taxon>
        <taxon>Insecta</taxon>
        <taxon>Pterygota</taxon>
        <taxon>Neoptera</taxon>
        <taxon>Endopterygota</taxon>
        <taxon>Lepidoptera</taxon>
        <taxon>Glossata</taxon>
        <taxon>Ditrysia</taxon>
        <taxon>Yponomeutoidea</taxon>
        <taxon>Plutellidae</taxon>
        <taxon>Plutella</taxon>
    </lineage>
</organism>
<comment type="caution">
    <text evidence="1">The sequence shown here is derived from an EMBL/GenBank/DDBJ whole genome shotgun (WGS) entry which is preliminary data.</text>
</comment>
<evidence type="ECO:0000313" key="2">
    <source>
        <dbReference type="Proteomes" id="UP000823941"/>
    </source>
</evidence>